<dbReference type="Pfam" id="PF21530">
    <property type="entry name" value="Pif1_2B_dom"/>
    <property type="match status" value="1"/>
</dbReference>
<proteinExistence type="predicted"/>
<feature type="domain" description="Helitron helicase-like" evidence="1">
    <location>
        <begin position="118"/>
        <end position="298"/>
    </location>
</feature>
<accession>A0A914MFS2</accession>
<name>A0A914MFS2_MELIC</name>
<dbReference type="InterPro" id="IPR025476">
    <property type="entry name" value="Helitron_helicase-like"/>
</dbReference>
<organism evidence="3 4">
    <name type="scientific">Meloidogyne incognita</name>
    <name type="common">Southern root-knot nematode worm</name>
    <name type="synonym">Oxyuris incognita</name>
    <dbReference type="NCBI Taxonomy" id="6306"/>
    <lineage>
        <taxon>Eukaryota</taxon>
        <taxon>Metazoa</taxon>
        <taxon>Ecdysozoa</taxon>
        <taxon>Nematoda</taxon>
        <taxon>Chromadorea</taxon>
        <taxon>Rhabditida</taxon>
        <taxon>Tylenchina</taxon>
        <taxon>Tylenchomorpha</taxon>
        <taxon>Tylenchoidea</taxon>
        <taxon>Meloidogynidae</taxon>
        <taxon>Meloidogyninae</taxon>
        <taxon>Meloidogyne</taxon>
        <taxon>Meloidogyne incognita group</taxon>
    </lineage>
</organism>
<evidence type="ECO:0000313" key="3">
    <source>
        <dbReference type="Proteomes" id="UP000887563"/>
    </source>
</evidence>
<evidence type="ECO:0000259" key="1">
    <source>
        <dbReference type="Pfam" id="PF14214"/>
    </source>
</evidence>
<dbReference type="InterPro" id="IPR027417">
    <property type="entry name" value="P-loop_NTPase"/>
</dbReference>
<reference evidence="4" key="1">
    <citation type="submission" date="2022-11" db="UniProtKB">
        <authorList>
            <consortium name="WormBaseParasite"/>
        </authorList>
    </citation>
    <scope>IDENTIFICATION</scope>
</reference>
<keyword evidence="3" id="KW-1185">Reference proteome</keyword>
<protein>
    <submittedName>
        <fullName evidence="4">ATP-dependent DNA helicase</fullName>
    </submittedName>
</protein>
<dbReference type="InterPro" id="IPR049163">
    <property type="entry name" value="Pif1-like_2B_dom"/>
</dbReference>
<dbReference type="SUPFAM" id="SSF52540">
    <property type="entry name" value="P-loop containing nucleoside triphosphate hydrolases"/>
    <property type="match status" value="1"/>
</dbReference>
<dbReference type="AlphaFoldDB" id="A0A914MFS2"/>
<dbReference type="PANTHER" id="PTHR10492:SF57">
    <property type="entry name" value="ATP-DEPENDENT DNA HELICASE"/>
    <property type="match status" value="1"/>
</dbReference>
<evidence type="ECO:0000313" key="4">
    <source>
        <dbReference type="WBParaSite" id="Minc3s01414g23621"/>
    </source>
</evidence>
<dbReference type="PANTHER" id="PTHR10492">
    <property type="match status" value="1"/>
</dbReference>
<sequence>MMKDEEDEELERAIRENRSPVEISLLFDTRSKLDKRLGYNVPKANEVAVVYVPGADGEVPDAKLVVRERGKELKILNSTNEMVSPMTYPLFFPRGTLGWYPDIRQDNSTRRVTRLQYVSYSIGIRKKFNPILYGGKLFQHYCVDEWVKIEGDRMRWIRSNQKTIFADAYKNVDSFLEKRARESGKPLGRKVILPPSVTNSPRYIEKHFQDAMALVRRFGKPDLFVTMTCNPQWEEIVENLYQGQVSADRPDLVDRVFYLKVKALMTEITKTKIFGRELCWMYPVENQGRGLPHIHLLLTMFDIDKVTSSEDVEKRGISARIPDKDIDKDLFDLVKKHMIHGPCGDLNPNCPCMEEKEVNGKKIRICSKGYPKPFQEETVVLENGQALYARPRDKKIVEVFVSGKRFVQKHATRAEICDLTVKRSRFWKSAKYRLSKNMRALDSEKHFAKELLDIGSGIRNNEQDEVVLPIDCISKGDLVDEIFGYVIADKNWNEMANMAIVAPNNVDVKELNNRVLNMLPEDEILYTSIDKAENEDKQVLDEYLDEFLYSLSPNGFPLHELKLKKNAIVMLIRNLNIEQGLCNGTRMLVKELRTNLIVCRLLTGDRVGQLVYIRDRYFQKSWIWILDLDLG</sequence>
<dbReference type="Proteomes" id="UP000887563">
    <property type="component" value="Unplaced"/>
</dbReference>
<feature type="domain" description="DNA helicase Pif1-like 2B" evidence="2">
    <location>
        <begin position="546"/>
        <end position="592"/>
    </location>
</feature>
<dbReference type="Pfam" id="PF14214">
    <property type="entry name" value="Helitron_like_N"/>
    <property type="match status" value="1"/>
</dbReference>
<dbReference type="WBParaSite" id="Minc3s01414g23621">
    <property type="protein sequence ID" value="Minc3s01414g23621"/>
    <property type="gene ID" value="Minc3s01414g23621"/>
</dbReference>
<evidence type="ECO:0000259" key="2">
    <source>
        <dbReference type="Pfam" id="PF21530"/>
    </source>
</evidence>